<sequence length="96" mass="10400">MAKFVLGVIVGAGGLWKLMGTFNGETSSKAISQIEQSNSSISMGWIILIFIGLVGLVLLNMNAQKIRHKAEEQAPVFVIAGIFLFLILILHLKGVF</sequence>
<accession>D7LLV9</accession>
<evidence type="ECO:0000313" key="2">
    <source>
        <dbReference type="EMBL" id="EFH51615.1"/>
    </source>
</evidence>
<dbReference type="Proteomes" id="UP000008694">
    <property type="component" value="Unassembled WGS sequence"/>
</dbReference>
<feature type="transmembrane region" description="Helical" evidence="1">
    <location>
        <begin position="44"/>
        <end position="62"/>
    </location>
</feature>
<reference evidence="3" key="1">
    <citation type="journal article" date="2011" name="Nat. Genet.">
        <title>The Arabidopsis lyrata genome sequence and the basis of rapid genome size change.</title>
        <authorList>
            <person name="Hu T.T."/>
            <person name="Pattyn P."/>
            <person name="Bakker E.G."/>
            <person name="Cao J."/>
            <person name="Cheng J.-F."/>
            <person name="Clark R.M."/>
            <person name="Fahlgren N."/>
            <person name="Fawcett J.A."/>
            <person name="Grimwood J."/>
            <person name="Gundlach H."/>
            <person name="Haberer G."/>
            <person name="Hollister J.D."/>
            <person name="Ossowski S."/>
            <person name="Ottilar R.P."/>
            <person name="Salamov A.A."/>
            <person name="Schneeberger K."/>
            <person name="Spannagl M."/>
            <person name="Wang X."/>
            <person name="Yang L."/>
            <person name="Nasrallah M.E."/>
            <person name="Bergelson J."/>
            <person name="Carrington J.C."/>
            <person name="Gaut B.S."/>
            <person name="Schmutz J."/>
            <person name="Mayer K.F.X."/>
            <person name="Van de Peer Y."/>
            <person name="Grigoriev I.V."/>
            <person name="Nordborg M."/>
            <person name="Weigel D."/>
            <person name="Guo Y.-L."/>
        </authorList>
    </citation>
    <scope>NUCLEOTIDE SEQUENCE [LARGE SCALE GENOMIC DNA]</scope>
    <source>
        <strain evidence="3">cv. MN47</strain>
    </source>
</reference>
<evidence type="ECO:0000313" key="3">
    <source>
        <dbReference type="Proteomes" id="UP000008694"/>
    </source>
</evidence>
<organism evidence="3">
    <name type="scientific">Arabidopsis lyrata subsp. lyrata</name>
    <name type="common">Lyre-leaved rock-cress</name>
    <dbReference type="NCBI Taxonomy" id="81972"/>
    <lineage>
        <taxon>Eukaryota</taxon>
        <taxon>Viridiplantae</taxon>
        <taxon>Streptophyta</taxon>
        <taxon>Embryophyta</taxon>
        <taxon>Tracheophyta</taxon>
        <taxon>Spermatophyta</taxon>
        <taxon>Magnoliopsida</taxon>
        <taxon>eudicotyledons</taxon>
        <taxon>Gunneridae</taxon>
        <taxon>Pentapetalae</taxon>
        <taxon>rosids</taxon>
        <taxon>malvids</taxon>
        <taxon>Brassicales</taxon>
        <taxon>Brassicaceae</taxon>
        <taxon>Camelineae</taxon>
        <taxon>Arabidopsis</taxon>
    </lineage>
</organism>
<keyword evidence="1" id="KW-0472">Membrane</keyword>
<evidence type="ECO:0000256" key="1">
    <source>
        <dbReference type="SAM" id="Phobius"/>
    </source>
</evidence>
<keyword evidence="1" id="KW-1133">Transmembrane helix</keyword>
<keyword evidence="3" id="KW-1185">Reference proteome</keyword>
<name>D7LLV9_ARALL</name>
<dbReference type="EMBL" id="GL348717">
    <property type="protein sequence ID" value="EFH51615.1"/>
    <property type="molecule type" value="Genomic_DNA"/>
</dbReference>
<gene>
    <name evidence="2" type="ORF">ARALYDRAFT_904920</name>
</gene>
<dbReference type="Gramene" id="scaffold_500624.1">
    <property type="protein sequence ID" value="scaffold_500624.1"/>
    <property type="gene ID" value="scaffold_500624.1"/>
</dbReference>
<protein>
    <submittedName>
        <fullName evidence="2">Predicted protein</fullName>
    </submittedName>
</protein>
<proteinExistence type="predicted"/>
<feature type="transmembrane region" description="Helical" evidence="1">
    <location>
        <begin position="74"/>
        <end position="92"/>
    </location>
</feature>
<dbReference type="AlphaFoldDB" id="D7LLV9"/>
<keyword evidence="1" id="KW-0812">Transmembrane</keyword>
<dbReference type="HOGENOM" id="CLU_2486445_0_0_1"/>